<keyword evidence="2" id="KW-1185">Reference proteome</keyword>
<accession>A0ABR5Y1B4</accession>
<reference evidence="1 2" key="1">
    <citation type="submission" date="2015-12" db="EMBL/GenBank/DDBJ databases">
        <title>Genome sequence of Thalassospira xiamenensis MCCC 1A03005.</title>
        <authorList>
            <person name="Lu L."/>
            <person name="Lai Q."/>
            <person name="Shao Z."/>
            <person name="Qian P."/>
        </authorList>
    </citation>
    <scope>NUCLEOTIDE SEQUENCE [LARGE SCALE GENOMIC DNA]</scope>
    <source>
        <strain evidence="1 2">MCCC 1A03005</strain>
    </source>
</reference>
<organism evidence="1 2">
    <name type="scientific">Thalassospira xiamenensis</name>
    <dbReference type="NCBI Taxonomy" id="220697"/>
    <lineage>
        <taxon>Bacteria</taxon>
        <taxon>Pseudomonadati</taxon>
        <taxon>Pseudomonadota</taxon>
        <taxon>Alphaproteobacteria</taxon>
        <taxon>Rhodospirillales</taxon>
        <taxon>Thalassospiraceae</taxon>
        <taxon>Thalassospira</taxon>
    </lineage>
</organism>
<protein>
    <submittedName>
        <fullName evidence="1">Uncharacterized protein</fullName>
    </submittedName>
</protein>
<dbReference type="Proteomes" id="UP000076167">
    <property type="component" value="Unassembled WGS sequence"/>
</dbReference>
<comment type="caution">
    <text evidence="1">The sequence shown here is derived from an EMBL/GenBank/DDBJ whole genome shotgun (WGS) entry which is preliminary data.</text>
</comment>
<evidence type="ECO:0000313" key="1">
    <source>
        <dbReference type="EMBL" id="KZD02976.1"/>
    </source>
</evidence>
<proteinExistence type="predicted"/>
<dbReference type="EMBL" id="LPXL01000030">
    <property type="protein sequence ID" value="KZD02976.1"/>
    <property type="molecule type" value="Genomic_DNA"/>
</dbReference>
<gene>
    <name evidence="1" type="ORF">AUP40_18995</name>
</gene>
<name>A0ABR5Y1B4_9PROT</name>
<evidence type="ECO:0000313" key="2">
    <source>
        <dbReference type="Proteomes" id="UP000076167"/>
    </source>
</evidence>
<sequence length="81" mass="9124">MVCGHDFKFHILGFQKFYPDAIQTSERAGAEVSPRLGFASSKHAVQFLKLLKTFLKQWNIGTGRLSGAFGVMLCDGKLYRR</sequence>